<dbReference type="Proteomes" id="UP000324853">
    <property type="component" value="Unassembled WGS sequence"/>
</dbReference>
<feature type="domain" description="Nudix hydrolase" evidence="7">
    <location>
        <begin position="59"/>
        <end position="189"/>
    </location>
</feature>
<gene>
    <name evidence="8" type="ORF">FXB38_24335</name>
</gene>
<comment type="cofactor">
    <cofactor evidence="1">
        <name>Mn(2+)</name>
        <dbReference type="ChEBI" id="CHEBI:29035"/>
    </cofactor>
</comment>
<comment type="caution">
    <text evidence="8">The sequence shown here is derived from an EMBL/GenBank/DDBJ whole genome shotgun (WGS) entry which is preliminary data.</text>
</comment>
<dbReference type="NCBIfam" id="NF007980">
    <property type="entry name" value="PRK10707.1"/>
    <property type="match status" value="1"/>
</dbReference>
<evidence type="ECO:0000313" key="9">
    <source>
        <dbReference type="Proteomes" id="UP000324853"/>
    </source>
</evidence>
<protein>
    <submittedName>
        <fullName evidence="8">CoA pyrophosphatase</fullName>
    </submittedName>
</protein>
<name>A0A5S4WHG9_9BRAD</name>
<evidence type="ECO:0000256" key="3">
    <source>
        <dbReference type="ARBA" id="ARBA00022723"/>
    </source>
</evidence>
<dbReference type="PANTHER" id="PTHR12992">
    <property type="entry name" value="NUDIX HYDROLASE"/>
    <property type="match status" value="1"/>
</dbReference>
<keyword evidence="5" id="KW-0460">Magnesium</keyword>
<dbReference type="InterPro" id="IPR000086">
    <property type="entry name" value="NUDIX_hydrolase_dom"/>
</dbReference>
<proteinExistence type="predicted"/>
<keyword evidence="3" id="KW-0479">Metal-binding</keyword>
<evidence type="ECO:0000256" key="4">
    <source>
        <dbReference type="ARBA" id="ARBA00022801"/>
    </source>
</evidence>
<dbReference type="OrthoDB" id="9802805at2"/>
<evidence type="ECO:0000256" key="6">
    <source>
        <dbReference type="ARBA" id="ARBA00023211"/>
    </source>
</evidence>
<evidence type="ECO:0000313" key="8">
    <source>
        <dbReference type="EMBL" id="TYL80832.1"/>
    </source>
</evidence>
<organism evidence="8 9">
    <name type="scientific">Bradyrhizobium cytisi</name>
    <dbReference type="NCBI Taxonomy" id="515489"/>
    <lineage>
        <taxon>Bacteria</taxon>
        <taxon>Pseudomonadati</taxon>
        <taxon>Pseudomonadota</taxon>
        <taxon>Alphaproteobacteria</taxon>
        <taxon>Hyphomicrobiales</taxon>
        <taxon>Nitrobacteraceae</taxon>
        <taxon>Bradyrhizobium</taxon>
    </lineage>
</organism>
<dbReference type="CDD" id="cd03426">
    <property type="entry name" value="NUDIX_CoAse_Nudt7"/>
    <property type="match status" value="1"/>
</dbReference>
<evidence type="ECO:0000256" key="5">
    <source>
        <dbReference type="ARBA" id="ARBA00022842"/>
    </source>
</evidence>
<evidence type="ECO:0000256" key="2">
    <source>
        <dbReference type="ARBA" id="ARBA00001946"/>
    </source>
</evidence>
<dbReference type="PANTHER" id="PTHR12992:SF11">
    <property type="entry name" value="MITOCHONDRIAL COENZYME A DIPHOSPHATASE NUDT8"/>
    <property type="match status" value="1"/>
</dbReference>
<keyword evidence="4" id="KW-0378">Hydrolase</keyword>
<dbReference type="RefSeq" id="WP_148753487.1">
    <property type="nucleotide sequence ID" value="NZ_VSSR01000041.1"/>
</dbReference>
<evidence type="ECO:0000259" key="7">
    <source>
        <dbReference type="PROSITE" id="PS51462"/>
    </source>
</evidence>
<keyword evidence="6" id="KW-0464">Manganese</keyword>
<dbReference type="SUPFAM" id="SSF55811">
    <property type="entry name" value="Nudix"/>
    <property type="match status" value="1"/>
</dbReference>
<dbReference type="AlphaFoldDB" id="A0A5S4WHG9"/>
<comment type="cofactor">
    <cofactor evidence="2">
        <name>Mg(2+)</name>
        <dbReference type="ChEBI" id="CHEBI:18420"/>
    </cofactor>
</comment>
<dbReference type="EMBL" id="VSSR01000041">
    <property type="protein sequence ID" value="TYL80832.1"/>
    <property type="molecule type" value="Genomic_DNA"/>
</dbReference>
<accession>A0A5S4WHG9</accession>
<dbReference type="GO" id="GO:0010945">
    <property type="term" value="F:coenzyme A diphosphatase activity"/>
    <property type="evidence" value="ECO:0007669"/>
    <property type="project" value="InterPro"/>
</dbReference>
<keyword evidence="9" id="KW-1185">Reference proteome</keyword>
<dbReference type="PROSITE" id="PS51462">
    <property type="entry name" value="NUDIX"/>
    <property type="match status" value="1"/>
</dbReference>
<evidence type="ECO:0000256" key="1">
    <source>
        <dbReference type="ARBA" id="ARBA00001936"/>
    </source>
</evidence>
<dbReference type="Gene3D" id="3.90.79.10">
    <property type="entry name" value="Nucleoside Triphosphate Pyrophosphohydrolase"/>
    <property type="match status" value="1"/>
</dbReference>
<dbReference type="InterPro" id="IPR015797">
    <property type="entry name" value="NUDIX_hydrolase-like_dom_sf"/>
</dbReference>
<dbReference type="GO" id="GO:0046872">
    <property type="term" value="F:metal ion binding"/>
    <property type="evidence" value="ECO:0007669"/>
    <property type="project" value="UniProtKB-KW"/>
</dbReference>
<dbReference type="Pfam" id="PF00293">
    <property type="entry name" value="NUDIX"/>
    <property type="match status" value="1"/>
</dbReference>
<dbReference type="InterPro" id="IPR045121">
    <property type="entry name" value="CoAse"/>
</dbReference>
<sequence>MPGSEVPTSRPRSTTQFFALAKSVLSLDVPEALTNLQIIPRLDDPDPAVIAAITEVRTIRTAAVLVPIVDHPEPTVLFTERPSHLRDHAGQIAFPGGKIEALDLTPVGAALREVEEEVGLDKRFIEPIGYLDVHVTPSGFRILPVLARVREGFSLRIESGEVAAAFELPLAFLMAPQNYRRETAQWNALPTSVYSISFNGRRIWGVTASILRNLWERTYAG</sequence>
<reference evidence="8 9" key="1">
    <citation type="submission" date="2019-08" db="EMBL/GenBank/DDBJ databases">
        <title>Bradyrhizobium hipponensis sp. nov., a rhizobium isolated from a Lupinus angustifolius root nodule in Tunisia.</title>
        <authorList>
            <person name="Off K."/>
            <person name="Rejili M."/>
            <person name="Mars M."/>
            <person name="Brachmann A."/>
            <person name="Marin M."/>
        </authorList>
    </citation>
    <scope>NUCLEOTIDE SEQUENCE [LARGE SCALE GENOMIC DNA]</scope>
    <source>
        <strain evidence="8 9">CTAW11</strain>
    </source>
</reference>